<dbReference type="OrthoDB" id="1002337at2"/>
<dbReference type="GeneID" id="92757560"/>
<dbReference type="AlphaFoldDB" id="D4INX1"/>
<evidence type="ECO:0008006" key="6">
    <source>
        <dbReference type="Google" id="ProtNLM"/>
    </source>
</evidence>
<dbReference type="InterPro" id="IPR043744">
    <property type="entry name" value="DUF5689"/>
</dbReference>
<feature type="chain" id="PRO_5003058624" description="BACON domain-containing protein" evidence="1">
    <location>
        <begin position="25"/>
        <end position="710"/>
    </location>
</feature>
<reference evidence="4 5" key="2">
    <citation type="submission" date="2010-03" db="EMBL/GenBank/DDBJ databases">
        <authorList>
            <person name="Pajon A."/>
        </authorList>
    </citation>
    <scope>NUCLEOTIDE SEQUENCE [LARGE SCALE GENOMIC DNA]</scope>
    <source>
        <strain evidence="4 5">WAL 8301</strain>
    </source>
</reference>
<evidence type="ECO:0000259" key="2">
    <source>
        <dbReference type="Pfam" id="PF13004"/>
    </source>
</evidence>
<proteinExistence type="predicted"/>
<dbReference type="Pfam" id="PF18942">
    <property type="entry name" value="DUF5689"/>
    <property type="match status" value="1"/>
</dbReference>
<reference evidence="4 5" key="1">
    <citation type="submission" date="2010-03" db="EMBL/GenBank/DDBJ databases">
        <title>The genome sequence of Alistipes shahii WAL 8301.</title>
        <authorList>
            <consortium name="metaHIT consortium -- http://www.metahit.eu/"/>
            <person name="Pajon A."/>
            <person name="Turner K."/>
            <person name="Parkhill J."/>
        </authorList>
    </citation>
    <scope>NUCLEOTIDE SEQUENCE [LARGE SCALE GENOMIC DNA]</scope>
    <source>
        <strain evidence="4 5">WAL 8301</strain>
    </source>
</reference>
<dbReference type="PATRIC" id="fig|717959.3.peg.885"/>
<evidence type="ECO:0000259" key="3">
    <source>
        <dbReference type="Pfam" id="PF18942"/>
    </source>
</evidence>
<accession>D4INX1</accession>
<evidence type="ECO:0000256" key="1">
    <source>
        <dbReference type="SAM" id="SignalP"/>
    </source>
</evidence>
<dbReference type="EMBL" id="FP929032">
    <property type="protein sequence ID" value="CBK64633.1"/>
    <property type="molecule type" value="Genomic_DNA"/>
</dbReference>
<protein>
    <recommendedName>
        <fullName evidence="6">BACON domain-containing protein</fullName>
    </recommendedName>
</protein>
<feature type="domain" description="BACON" evidence="2">
    <location>
        <begin position="170"/>
        <end position="222"/>
    </location>
</feature>
<dbReference type="BioCyc" id="ASHA717959:AL1_RS11285-MONOMER"/>
<dbReference type="PROSITE" id="PS51257">
    <property type="entry name" value="PROKAR_LIPOPROTEIN"/>
    <property type="match status" value="1"/>
</dbReference>
<dbReference type="Gene3D" id="2.60.40.10">
    <property type="entry name" value="Immunoglobulins"/>
    <property type="match status" value="2"/>
</dbReference>
<keyword evidence="5" id="KW-1185">Reference proteome</keyword>
<gene>
    <name evidence="4" type="ORF">AL1_23960</name>
</gene>
<feature type="domain" description="BACON" evidence="2">
    <location>
        <begin position="77"/>
        <end position="122"/>
    </location>
</feature>
<keyword evidence="1" id="KW-0732">Signal</keyword>
<evidence type="ECO:0000313" key="4">
    <source>
        <dbReference type="EMBL" id="CBK64633.1"/>
    </source>
</evidence>
<evidence type="ECO:0000313" key="5">
    <source>
        <dbReference type="Proteomes" id="UP000008794"/>
    </source>
</evidence>
<feature type="domain" description="DUF5689" evidence="3">
    <location>
        <begin position="233"/>
        <end position="452"/>
    </location>
</feature>
<feature type="signal peptide" evidence="1">
    <location>
        <begin position="1"/>
        <end position="24"/>
    </location>
</feature>
<dbReference type="KEGG" id="ash:AL1_23960"/>
<dbReference type="HOGENOM" id="CLU_388649_0_0_10"/>
<sequence length="710" mass="77744">MKTMIKRLCIFAAGAAALVSAALATSCEKDETQEKYVYILDNDKNGIQEVSFNTAGGTQDFLMYSNYGSWKLVPTYEEDLEWLSYWPTEGVGDARFSAMVEKNTTAYQRHGTLNIVVDGLSVATIRFNQAGDEPKLKVNVKESGKTVSVKGETFTVGVESNIDWVAELVDPADASWVTIGDFTPVSQTFTCAANPGSEPREAQVRIRAYGTSVSCVFAIMQADRSSAFEEAEKITVADLLAMGEGKIARNVYVAGSVISDRTTRNYPVAYSTGGGEQVNNTMFIQDETGGLWIEFDDAADNTCDLNQVVTLHMYGQHIERDAYTNGLKIAGLSSTAVQSAVAGTPVEPVVIDDLTKLPAYENRLVTLRNVEFALPYGTLVNINEGVSYLGIKQGAAYQASADYNDLTIEYGHYLRDAKGNTAKLYTTWSFTERALSMIPEGAGDITGIVNKRYKCDVYDGRDQMRRPVESWCVRIRRESDITNFKAPAASRLSKTVMQIGPWTDNAGAMQSVTASVGQGQLKHSVGEDVLGSTSGNTQQMYLAWAHARCTAATWDAVKNAWLPAYGNTKGVQYVAVMAQGWWKNTAAVNTDTDGCCWILSNLSTKGFTGQISLQFTASSNTAGPMYFQMEWADTDNAKTWTPIGNEYVASNWHNSIAAPEYLFVLPDELKDRESFSIRLRATRQRNASDTENTASGTSRIGVVRMSCLDL</sequence>
<name>D4INX1_9BACT</name>
<dbReference type="InterPro" id="IPR024361">
    <property type="entry name" value="BACON"/>
</dbReference>
<dbReference type="Proteomes" id="UP000008794">
    <property type="component" value="Chromosome"/>
</dbReference>
<dbReference type="Pfam" id="PF13004">
    <property type="entry name" value="BACON"/>
    <property type="match status" value="2"/>
</dbReference>
<dbReference type="CDD" id="cd14948">
    <property type="entry name" value="BACON"/>
    <property type="match status" value="2"/>
</dbReference>
<dbReference type="STRING" id="717959.AL1_23960"/>
<dbReference type="InterPro" id="IPR013783">
    <property type="entry name" value="Ig-like_fold"/>
</dbReference>
<organism evidence="4 5">
    <name type="scientific">Alistipes shahii WAL 8301</name>
    <dbReference type="NCBI Taxonomy" id="717959"/>
    <lineage>
        <taxon>Bacteria</taxon>
        <taxon>Pseudomonadati</taxon>
        <taxon>Bacteroidota</taxon>
        <taxon>Bacteroidia</taxon>
        <taxon>Bacteroidales</taxon>
        <taxon>Rikenellaceae</taxon>
        <taxon>Alistipes</taxon>
    </lineage>
</organism>
<dbReference type="RefSeq" id="WP_015547447.1">
    <property type="nucleotide sequence ID" value="NC_021030.1"/>
</dbReference>